<keyword evidence="3" id="KW-1003">Cell membrane</keyword>
<evidence type="ECO:0000313" key="10">
    <source>
        <dbReference type="Proteomes" id="UP000070422"/>
    </source>
</evidence>
<comment type="subcellular location">
    <subcellularLocation>
        <location evidence="1">Cell membrane</location>
        <topology evidence="1">Multi-pass membrane protein</topology>
    </subcellularLocation>
</comment>
<comment type="caution">
    <text evidence="9">The sequence shown here is derived from an EMBL/GenBank/DDBJ whole genome shotgun (WGS) entry which is preliminary data.</text>
</comment>
<evidence type="ECO:0000256" key="2">
    <source>
        <dbReference type="ARBA" id="ARBA00008806"/>
    </source>
</evidence>
<dbReference type="GO" id="GO:0005886">
    <property type="term" value="C:plasma membrane"/>
    <property type="evidence" value="ECO:0007669"/>
    <property type="project" value="UniProtKB-SubCell"/>
</dbReference>
<dbReference type="PANTHER" id="PTHR37937:SF1">
    <property type="entry name" value="CONJUGATIVE TRANSFER: DNA TRANSPORT"/>
    <property type="match status" value="1"/>
</dbReference>
<dbReference type="PATRIC" id="fig|87541.4.peg.1197"/>
<accession>A0A133XWA6</accession>
<dbReference type="Pfam" id="PF02534">
    <property type="entry name" value="T4SS-DNA_transf"/>
    <property type="match status" value="1"/>
</dbReference>
<protein>
    <recommendedName>
        <fullName evidence="8">TraD/TraG TraM recognition site domain-containing protein</fullName>
    </recommendedName>
</protein>
<proteinExistence type="inferred from homology"/>
<evidence type="ECO:0000256" key="7">
    <source>
        <dbReference type="SAM" id="Phobius"/>
    </source>
</evidence>
<evidence type="ECO:0000256" key="4">
    <source>
        <dbReference type="ARBA" id="ARBA00022692"/>
    </source>
</evidence>
<dbReference type="OrthoDB" id="9766496at2"/>
<evidence type="ECO:0000256" key="3">
    <source>
        <dbReference type="ARBA" id="ARBA00022475"/>
    </source>
</evidence>
<dbReference type="PANTHER" id="PTHR37937">
    <property type="entry name" value="CONJUGATIVE TRANSFER: DNA TRANSPORT"/>
    <property type="match status" value="1"/>
</dbReference>
<feature type="domain" description="TraD/TraG TraM recognition site" evidence="8">
    <location>
        <begin position="600"/>
        <end position="718"/>
    </location>
</feature>
<sequence>MLEKFQTMFKTSDIKGEALPEEERKTSKVKNFFIGLLIGFIFVLFLNYFVASFLSFLAEISRLKDGGRSFNFLAMSQVDFNRVFSILNVFKLYTFKLLLPYIVIIFLIGFLAMSKMSFGSKSQIAYGQKGDSQFTTLKQLKEQYKSIPDKPKDYPGFMSFKGIGGIPISHYKNNYFIDIDTVNSLVAGTSRSGKGELIVTPFIDILSRAEIQCSIVSNDPKGELYAASVDVLKARGYDVQVLDIMDPTQSMSYNPLQLVKEAWLEGNHEEAAKRANSIAFSLYYDPNAGENTFFNETAQSAVTAIILSLVEFCVTHHCPEKITMGNVAHLLNELGTTNWVENPKMPEKNALDEWFNSLPQGHVAKKRYGATNFAGSKTRGSILSTANNGLQPFVDPLFVKMTSRSSIDLKQIGFPKYLKGQLPERLLNQRIEISFIKNGKPLRLIKKYHQKIKAKGFFSLNFDEFDSGAVDPNFALRTGDFLRIVTPKDENNEQSELLYRLQFQPKRDDKGNIIKQIINGEEKIEYKRQVKLIPLPVDHPIDPLQQPLELYYSNRPTAVFMIIPDYDSSNHTLASIFVKQLYTTLAQNASETKGNKTFKRVQFILDEFGNMPAIDDMDQIMTVSLGRNILFNLFVQSFSQLTNKYGENIAEVIKENSQNWIYIMSLNSKTIETFVQQAGSKTDVGLSTNGQPYMSLSKNLSKAQEENDLITFTRLKQLLEGETLVIRSLHRKDLRGHKVRPYPIFNTRETRMPYRWEFLSDWIDTRKSLNEIDIPSEHAFLDLADITIDATEFIVNDSVRRRIRERNHLSNFSASYQDDKRVALKKTIQDNINWILNQIDQAIGSAQEDITQQEELEGLYEVKQMVTKIKQNKDYDDIFAIKENSRVANDDRIKAYLRTISRCIDQLSTTQKEGVNN</sequence>
<dbReference type="InterPro" id="IPR032689">
    <property type="entry name" value="TraG-D_C"/>
</dbReference>
<evidence type="ECO:0000256" key="1">
    <source>
        <dbReference type="ARBA" id="ARBA00004651"/>
    </source>
</evidence>
<keyword evidence="6 7" id="KW-0472">Membrane</keyword>
<evidence type="ECO:0000259" key="8">
    <source>
        <dbReference type="Pfam" id="PF12696"/>
    </source>
</evidence>
<evidence type="ECO:0000256" key="5">
    <source>
        <dbReference type="ARBA" id="ARBA00022989"/>
    </source>
</evidence>
<evidence type="ECO:0000313" key="9">
    <source>
        <dbReference type="EMBL" id="KXB35218.1"/>
    </source>
</evidence>
<gene>
    <name evidence="9" type="ORF">HMPREF3187_01204</name>
</gene>
<dbReference type="CDD" id="cd01127">
    <property type="entry name" value="TrwB_TraG_TraD_VirD4"/>
    <property type="match status" value="2"/>
</dbReference>
<reference evidence="9 10" key="1">
    <citation type="submission" date="2016-01" db="EMBL/GenBank/DDBJ databases">
        <authorList>
            <person name="Oliw E.H."/>
        </authorList>
    </citation>
    <scope>NUCLEOTIDE SEQUENCE [LARGE SCALE GENOMIC DNA]</scope>
    <source>
        <strain evidence="9 10">KA00635</strain>
    </source>
</reference>
<dbReference type="RefSeq" id="WP_060936989.1">
    <property type="nucleotide sequence ID" value="NZ_KQ959317.1"/>
</dbReference>
<organism evidence="9 10">
    <name type="scientific">Aerococcus christensenii</name>
    <dbReference type="NCBI Taxonomy" id="87541"/>
    <lineage>
        <taxon>Bacteria</taxon>
        <taxon>Bacillati</taxon>
        <taxon>Bacillota</taxon>
        <taxon>Bacilli</taxon>
        <taxon>Lactobacillales</taxon>
        <taxon>Aerococcaceae</taxon>
        <taxon>Aerococcus</taxon>
    </lineage>
</organism>
<dbReference type="InterPro" id="IPR003688">
    <property type="entry name" value="TraG/VirD4"/>
</dbReference>
<name>A0A133XWA6_9LACT</name>
<dbReference type="SUPFAM" id="SSF52540">
    <property type="entry name" value="P-loop containing nucleoside triphosphate hydrolases"/>
    <property type="match status" value="2"/>
</dbReference>
<dbReference type="Gene3D" id="3.40.50.300">
    <property type="entry name" value="P-loop containing nucleotide triphosphate hydrolases"/>
    <property type="match status" value="1"/>
</dbReference>
<dbReference type="InterPro" id="IPR051539">
    <property type="entry name" value="T4SS-coupling_protein"/>
</dbReference>
<dbReference type="EMBL" id="LSCQ01000066">
    <property type="protein sequence ID" value="KXB35218.1"/>
    <property type="molecule type" value="Genomic_DNA"/>
</dbReference>
<comment type="similarity">
    <text evidence="2">Belongs to the VirD4/TraG family.</text>
</comment>
<feature type="transmembrane region" description="Helical" evidence="7">
    <location>
        <begin position="93"/>
        <end position="113"/>
    </location>
</feature>
<dbReference type="Proteomes" id="UP000070422">
    <property type="component" value="Unassembled WGS sequence"/>
</dbReference>
<dbReference type="AlphaFoldDB" id="A0A133XWA6"/>
<evidence type="ECO:0000256" key="6">
    <source>
        <dbReference type="ARBA" id="ARBA00023136"/>
    </source>
</evidence>
<dbReference type="Pfam" id="PF12696">
    <property type="entry name" value="TraG-D_C"/>
    <property type="match status" value="1"/>
</dbReference>
<keyword evidence="5 7" id="KW-1133">Transmembrane helix</keyword>
<feature type="transmembrane region" description="Helical" evidence="7">
    <location>
        <begin position="32"/>
        <end position="58"/>
    </location>
</feature>
<keyword evidence="4 7" id="KW-0812">Transmembrane</keyword>
<dbReference type="InterPro" id="IPR027417">
    <property type="entry name" value="P-loop_NTPase"/>
</dbReference>
<dbReference type="NCBIfam" id="NF045973">
    <property type="entry name" value="conju_CD1115"/>
    <property type="match status" value="1"/>
</dbReference>